<gene>
    <name evidence="1" type="ORF">M404DRAFT_68566</name>
</gene>
<organism evidence="1 2">
    <name type="scientific">Pisolithus tinctorius Marx 270</name>
    <dbReference type="NCBI Taxonomy" id="870435"/>
    <lineage>
        <taxon>Eukaryota</taxon>
        <taxon>Fungi</taxon>
        <taxon>Dikarya</taxon>
        <taxon>Basidiomycota</taxon>
        <taxon>Agaricomycotina</taxon>
        <taxon>Agaricomycetes</taxon>
        <taxon>Agaricomycetidae</taxon>
        <taxon>Boletales</taxon>
        <taxon>Sclerodermatineae</taxon>
        <taxon>Pisolithaceae</taxon>
        <taxon>Pisolithus</taxon>
    </lineage>
</organism>
<dbReference type="EMBL" id="KN831949">
    <property type="protein sequence ID" value="KIO11942.1"/>
    <property type="molecule type" value="Genomic_DNA"/>
</dbReference>
<dbReference type="AlphaFoldDB" id="A0A0C3KQZ7"/>
<evidence type="ECO:0000313" key="2">
    <source>
        <dbReference type="Proteomes" id="UP000054217"/>
    </source>
</evidence>
<dbReference type="Proteomes" id="UP000054217">
    <property type="component" value="Unassembled WGS sequence"/>
</dbReference>
<evidence type="ECO:0000313" key="1">
    <source>
        <dbReference type="EMBL" id="KIO11942.1"/>
    </source>
</evidence>
<reference evidence="2" key="2">
    <citation type="submission" date="2015-01" db="EMBL/GenBank/DDBJ databases">
        <title>Evolutionary Origins and Diversification of the Mycorrhizal Mutualists.</title>
        <authorList>
            <consortium name="DOE Joint Genome Institute"/>
            <consortium name="Mycorrhizal Genomics Consortium"/>
            <person name="Kohler A."/>
            <person name="Kuo A."/>
            <person name="Nagy L.G."/>
            <person name="Floudas D."/>
            <person name="Copeland A."/>
            <person name="Barry K.W."/>
            <person name="Cichocki N."/>
            <person name="Veneault-Fourrey C."/>
            <person name="LaButti K."/>
            <person name="Lindquist E.A."/>
            <person name="Lipzen A."/>
            <person name="Lundell T."/>
            <person name="Morin E."/>
            <person name="Murat C."/>
            <person name="Riley R."/>
            <person name="Ohm R."/>
            <person name="Sun H."/>
            <person name="Tunlid A."/>
            <person name="Henrissat B."/>
            <person name="Grigoriev I.V."/>
            <person name="Hibbett D.S."/>
            <person name="Martin F."/>
        </authorList>
    </citation>
    <scope>NUCLEOTIDE SEQUENCE [LARGE SCALE GENOMIC DNA]</scope>
    <source>
        <strain evidence="2">Marx 270</strain>
    </source>
</reference>
<keyword evidence="2" id="KW-1185">Reference proteome</keyword>
<dbReference type="InParanoid" id="A0A0C3KQZ7"/>
<protein>
    <submittedName>
        <fullName evidence="1">Uncharacterized protein</fullName>
    </submittedName>
</protein>
<name>A0A0C3KQZ7_PISTI</name>
<accession>A0A0C3KQZ7</accession>
<reference evidence="1 2" key="1">
    <citation type="submission" date="2014-04" db="EMBL/GenBank/DDBJ databases">
        <authorList>
            <consortium name="DOE Joint Genome Institute"/>
            <person name="Kuo A."/>
            <person name="Kohler A."/>
            <person name="Costa M.D."/>
            <person name="Nagy L.G."/>
            <person name="Floudas D."/>
            <person name="Copeland A."/>
            <person name="Barry K.W."/>
            <person name="Cichocki N."/>
            <person name="Veneault-Fourrey C."/>
            <person name="LaButti K."/>
            <person name="Lindquist E.A."/>
            <person name="Lipzen A."/>
            <person name="Lundell T."/>
            <person name="Morin E."/>
            <person name="Murat C."/>
            <person name="Sun H."/>
            <person name="Tunlid A."/>
            <person name="Henrissat B."/>
            <person name="Grigoriev I.V."/>
            <person name="Hibbett D.S."/>
            <person name="Martin F."/>
            <person name="Nordberg H.P."/>
            <person name="Cantor M.N."/>
            <person name="Hua S.X."/>
        </authorList>
    </citation>
    <scope>NUCLEOTIDE SEQUENCE [LARGE SCALE GENOMIC DNA]</scope>
    <source>
        <strain evidence="1 2">Marx 270</strain>
    </source>
</reference>
<sequence length="98" mass="10856">MCPDSCVAFTGPYVNLEECPICGSSRWNQQCLQGTSGCNKIPAKTFTTIPLGPQLQALYRNPAQARDMRYLYERTQQLLAELRETGSISIIDDIVAGK</sequence>
<dbReference type="HOGENOM" id="CLU_161753_2_0_1"/>
<dbReference type="STRING" id="870435.A0A0C3KQZ7"/>
<dbReference type="OrthoDB" id="2676469at2759"/>
<feature type="non-terminal residue" evidence="1">
    <location>
        <position position="98"/>
    </location>
</feature>
<proteinExistence type="predicted"/>